<organism evidence="1 2">
    <name type="scientific">Corynespora cassiicola Philippines</name>
    <dbReference type="NCBI Taxonomy" id="1448308"/>
    <lineage>
        <taxon>Eukaryota</taxon>
        <taxon>Fungi</taxon>
        <taxon>Dikarya</taxon>
        <taxon>Ascomycota</taxon>
        <taxon>Pezizomycotina</taxon>
        <taxon>Dothideomycetes</taxon>
        <taxon>Pleosporomycetidae</taxon>
        <taxon>Pleosporales</taxon>
        <taxon>Corynesporascaceae</taxon>
        <taxon>Corynespora</taxon>
    </lineage>
</organism>
<protein>
    <submittedName>
        <fullName evidence="1">Uncharacterized protein</fullName>
    </submittedName>
</protein>
<accession>A0A2T2NJK2</accession>
<evidence type="ECO:0000313" key="2">
    <source>
        <dbReference type="Proteomes" id="UP000240883"/>
    </source>
</evidence>
<dbReference type="AlphaFoldDB" id="A0A2T2NJK2"/>
<dbReference type="Proteomes" id="UP000240883">
    <property type="component" value="Unassembled WGS sequence"/>
</dbReference>
<sequence length="88" mass="10080">MDWSRAFVWHLTVASDARLCRAQLVASRAVKGDAFSTTAQRRRTSINKSSFVTTVSSRFRAFFFFILQAPRHGLVRSWIVDGSWADRI</sequence>
<proteinExistence type="predicted"/>
<evidence type="ECO:0000313" key="1">
    <source>
        <dbReference type="EMBL" id="PSN65613.1"/>
    </source>
</evidence>
<reference evidence="1 2" key="1">
    <citation type="journal article" date="2018" name="Front. Microbiol.">
        <title>Genome-Wide Analysis of Corynespora cassiicola Leaf Fall Disease Putative Effectors.</title>
        <authorList>
            <person name="Lopez D."/>
            <person name="Ribeiro S."/>
            <person name="Label P."/>
            <person name="Fumanal B."/>
            <person name="Venisse J.S."/>
            <person name="Kohler A."/>
            <person name="de Oliveira R.R."/>
            <person name="Labutti K."/>
            <person name="Lipzen A."/>
            <person name="Lail K."/>
            <person name="Bauer D."/>
            <person name="Ohm R.A."/>
            <person name="Barry K.W."/>
            <person name="Spatafora J."/>
            <person name="Grigoriev I.V."/>
            <person name="Martin F.M."/>
            <person name="Pujade-Renaud V."/>
        </authorList>
    </citation>
    <scope>NUCLEOTIDE SEQUENCE [LARGE SCALE GENOMIC DNA]</scope>
    <source>
        <strain evidence="1 2">Philippines</strain>
    </source>
</reference>
<gene>
    <name evidence="1" type="ORF">BS50DRAFT_63060</name>
</gene>
<name>A0A2T2NJK2_CORCC</name>
<keyword evidence="2" id="KW-1185">Reference proteome</keyword>
<dbReference type="EMBL" id="KZ678137">
    <property type="protein sequence ID" value="PSN65613.1"/>
    <property type="molecule type" value="Genomic_DNA"/>
</dbReference>